<dbReference type="AlphaFoldDB" id="A0A448XID4"/>
<keyword evidence="2" id="KW-1185">Reference proteome</keyword>
<proteinExistence type="predicted"/>
<comment type="caution">
    <text evidence="1">The sequence shown here is derived from an EMBL/GenBank/DDBJ whole genome shotgun (WGS) entry which is preliminary data.</text>
</comment>
<dbReference type="Proteomes" id="UP000784294">
    <property type="component" value="Unassembled WGS sequence"/>
</dbReference>
<evidence type="ECO:0000313" key="2">
    <source>
        <dbReference type="Proteomes" id="UP000784294"/>
    </source>
</evidence>
<organism evidence="1 2">
    <name type="scientific">Protopolystoma xenopodis</name>
    <dbReference type="NCBI Taxonomy" id="117903"/>
    <lineage>
        <taxon>Eukaryota</taxon>
        <taxon>Metazoa</taxon>
        <taxon>Spiralia</taxon>
        <taxon>Lophotrochozoa</taxon>
        <taxon>Platyhelminthes</taxon>
        <taxon>Monogenea</taxon>
        <taxon>Polyopisthocotylea</taxon>
        <taxon>Polystomatidea</taxon>
        <taxon>Polystomatidae</taxon>
        <taxon>Protopolystoma</taxon>
    </lineage>
</organism>
<protein>
    <submittedName>
        <fullName evidence="1">Uncharacterized protein</fullName>
    </submittedName>
</protein>
<dbReference type="EMBL" id="CAAALY010254303">
    <property type="protein sequence ID" value="VEL37211.1"/>
    <property type="molecule type" value="Genomic_DNA"/>
</dbReference>
<accession>A0A448XID4</accession>
<evidence type="ECO:0000313" key="1">
    <source>
        <dbReference type="EMBL" id="VEL37211.1"/>
    </source>
</evidence>
<gene>
    <name evidence="1" type="ORF">PXEA_LOCUS30651</name>
</gene>
<reference evidence="1" key="1">
    <citation type="submission" date="2018-11" db="EMBL/GenBank/DDBJ databases">
        <authorList>
            <consortium name="Pathogen Informatics"/>
        </authorList>
    </citation>
    <scope>NUCLEOTIDE SEQUENCE</scope>
</reference>
<sequence>MIRCRDEFCKESIPRLDQRLLEKQLHNFSSEERIDAKTELNVALNHLSYAMFMLHCHVLGPFCVLVSFAEAQELYVEECNCEI</sequence>
<name>A0A448XID4_9PLAT</name>